<dbReference type="PANTHER" id="PTHR42760">
    <property type="entry name" value="SHORT-CHAIN DEHYDROGENASES/REDUCTASES FAMILY MEMBER"/>
    <property type="match status" value="1"/>
</dbReference>
<dbReference type="HOGENOM" id="CLU_010194_1_1_11"/>
<feature type="domain" description="Ketoreductase" evidence="3">
    <location>
        <begin position="6"/>
        <end position="183"/>
    </location>
</feature>
<gene>
    <name evidence="5" type="ORF">J2Z30_001968</name>
    <name evidence="4" type="ORF">SIRAN3331</name>
</gene>
<reference evidence="5 6" key="2">
    <citation type="submission" date="2021-03" db="EMBL/GenBank/DDBJ databases">
        <title>Genomic Encyclopedia of Type Strains, Phase IV (KMG-IV): sequencing the most valuable type-strain genomes for metagenomic binning, comparative biology and taxonomic classification.</title>
        <authorList>
            <person name="Goeker M."/>
        </authorList>
    </citation>
    <scope>NUCLEOTIDE SEQUENCE [LARGE SCALE GENOMIC DNA]</scope>
    <source>
        <strain evidence="5 6">DSM 41954</strain>
    </source>
</reference>
<reference evidence="4" key="1">
    <citation type="submission" date="2014-05" db="EMBL/GenBank/DDBJ databases">
        <authorList>
            <person name="Horn Fabian"/>
        </authorList>
    </citation>
    <scope>NUCLEOTIDE SEQUENCE</scope>
</reference>
<dbReference type="PRINTS" id="PR00081">
    <property type="entry name" value="GDHRDH"/>
</dbReference>
<dbReference type="SUPFAM" id="SSF51735">
    <property type="entry name" value="NAD(P)-binding Rossmann-fold domains"/>
    <property type="match status" value="1"/>
</dbReference>
<sequence>MSLDDRVTVVTGASQGIGQGVALRMARTGSRIAILDRQPAEETTELLTQQGADWWQYEVDIAEAGQVAEAFSRMENEFGVPYALVNAAGVFADKPFLDTPVEVWDRVLAVNARGAFLTCQEAGRRMRDHGGGRIVNILSTAAAQGFAQETAYCASKGAALLLTRTLAVEFAQYGITVNGVGPGTVETPMGGDYLGDGPIAGHELARTPLGRFGQPADIAEAVAFFIGGATWVTGQALYVDGGFLAAGLPLLKGM</sequence>
<dbReference type="GO" id="GO:0016616">
    <property type="term" value="F:oxidoreductase activity, acting on the CH-OH group of donors, NAD or NADP as acceptor"/>
    <property type="evidence" value="ECO:0007669"/>
    <property type="project" value="UniProtKB-ARBA"/>
</dbReference>
<evidence type="ECO:0000259" key="3">
    <source>
        <dbReference type="SMART" id="SM00822"/>
    </source>
</evidence>
<keyword evidence="2" id="KW-0560">Oxidoreductase</keyword>
<evidence type="ECO:0000313" key="5">
    <source>
        <dbReference type="EMBL" id="MBP2060966.1"/>
    </source>
</evidence>
<evidence type="ECO:0000256" key="1">
    <source>
        <dbReference type="ARBA" id="ARBA00006484"/>
    </source>
</evidence>
<evidence type="ECO:0000313" key="4">
    <source>
        <dbReference type="EMBL" id="CDR06437.1"/>
    </source>
</evidence>
<dbReference type="PROSITE" id="PS00061">
    <property type="entry name" value="ADH_SHORT"/>
    <property type="match status" value="1"/>
</dbReference>
<dbReference type="Gene3D" id="3.40.50.720">
    <property type="entry name" value="NAD(P)-binding Rossmann-like Domain"/>
    <property type="match status" value="1"/>
</dbReference>
<accession>A0A060ZTQ7</accession>
<dbReference type="InterPro" id="IPR002347">
    <property type="entry name" value="SDR_fam"/>
</dbReference>
<dbReference type="EMBL" id="JAGGLR010000004">
    <property type="protein sequence ID" value="MBP2060966.1"/>
    <property type="molecule type" value="Genomic_DNA"/>
</dbReference>
<name>A0A060ZTQ7_9ACTN</name>
<keyword evidence="6" id="KW-1185">Reference proteome</keyword>
<dbReference type="InterPro" id="IPR057326">
    <property type="entry name" value="KR_dom"/>
</dbReference>
<dbReference type="InterPro" id="IPR020904">
    <property type="entry name" value="Sc_DH/Rdtase_CS"/>
</dbReference>
<dbReference type="RefSeq" id="WP_052701357.1">
    <property type="nucleotide sequence ID" value="NZ_BAABDR010000068.1"/>
</dbReference>
<dbReference type="Pfam" id="PF13561">
    <property type="entry name" value="adh_short_C2"/>
    <property type="match status" value="1"/>
</dbReference>
<dbReference type="Proteomes" id="UP000756710">
    <property type="component" value="Unassembled WGS sequence"/>
</dbReference>
<organism evidence="4">
    <name type="scientific">Streptomyces iranensis</name>
    <dbReference type="NCBI Taxonomy" id="576784"/>
    <lineage>
        <taxon>Bacteria</taxon>
        <taxon>Bacillati</taxon>
        <taxon>Actinomycetota</taxon>
        <taxon>Actinomycetes</taxon>
        <taxon>Kitasatosporales</taxon>
        <taxon>Streptomycetaceae</taxon>
        <taxon>Streptomyces</taxon>
        <taxon>Streptomyces violaceusniger group</taxon>
    </lineage>
</organism>
<dbReference type="AlphaFoldDB" id="A0A060ZTQ7"/>
<dbReference type="FunFam" id="3.40.50.720:FF:000084">
    <property type="entry name" value="Short-chain dehydrogenase reductase"/>
    <property type="match status" value="1"/>
</dbReference>
<evidence type="ECO:0000313" key="6">
    <source>
        <dbReference type="Proteomes" id="UP000756710"/>
    </source>
</evidence>
<evidence type="ECO:0000256" key="2">
    <source>
        <dbReference type="ARBA" id="ARBA00023002"/>
    </source>
</evidence>
<dbReference type="SMART" id="SM00822">
    <property type="entry name" value="PKS_KR"/>
    <property type="match status" value="1"/>
</dbReference>
<dbReference type="CDD" id="cd05233">
    <property type="entry name" value="SDR_c"/>
    <property type="match status" value="1"/>
</dbReference>
<dbReference type="InterPro" id="IPR036291">
    <property type="entry name" value="NAD(P)-bd_dom_sf"/>
</dbReference>
<comment type="similarity">
    <text evidence="1">Belongs to the short-chain dehydrogenases/reductases (SDR) family.</text>
</comment>
<dbReference type="PANTHER" id="PTHR42760:SF115">
    <property type="entry name" value="3-OXOACYL-[ACYL-CARRIER-PROTEIN] REDUCTASE FABG"/>
    <property type="match status" value="1"/>
</dbReference>
<dbReference type="PRINTS" id="PR00080">
    <property type="entry name" value="SDRFAMILY"/>
</dbReference>
<proteinExistence type="inferred from homology"/>
<protein>
    <submittedName>
        <fullName evidence="5">NAD(P)-dependent dehydrogenase (Short-subunit alcohol dehydrogenase family)</fullName>
    </submittedName>
    <submittedName>
        <fullName evidence="4">Short-chain dehydrogenase/reductase SDR</fullName>
    </submittedName>
</protein>
<dbReference type="EMBL" id="LK022848">
    <property type="protein sequence ID" value="CDR06437.1"/>
    <property type="molecule type" value="Genomic_DNA"/>
</dbReference>